<dbReference type="Proteomes" id="UP000245921">
    <property type="component" value="Unassembled WGS sequence"/>
</dbReference>
<dbReference type="SUPFAM" id="SSF48239">
    <property type="entry name" value="Terpenoid cyclases/Protein prenyltransferases"/>
    <property type="match status" value="1"/>
</dbReference>
<evidence type="ECO:0000313" key="2">
    <source>
        <dbReference type="Proteomes" id="UP000245921"/>
    </source>
</evidence>
<accession>A0AA45C7S5</accession>
<comment type="caution">
    <text evidence="1">The sequence shown here is derived from an EMBL/GenBank/DDBJ whole genome shotgun (WGS) entry which is preliminary data.</text>
</comment>
<evidence type="ECO:0008006" key="3">
    <source>
        <dbReference type="Google" id="ProtNLM"/>
    </source>
</evidence>
<dbReference type="RefSeq" id="WP_109604137.1">
    <property type="nucleotide sequence ID" value="NZ_JAMHJO010000009.1"/>
</dbReference>
<proteinExistence type="predicted"/>
<organism evidence="1 2">
    <name type="scientific">Oceanotoga teriensis</name>
    <dbReference type="NCBI Taxonomy" id="515440"/>
    <lineage>
        <taxon>Bacteria</taxon>
        <taxon>Thermotogati</taxon>
        <taxon>Thermotogota</taxon>
        <taxon>Thermotogae</taxon>
        <taxon>Petrotogales</taxon>
        <taxon>Petrotogaceae</taxon>
        <taxon>Oceanotoga</taxon>
    </lineage>
</organism>
<sequence length="302" mass="35949">MIPFKKSSFEMAENYIYNNARDIDICLFELIFKNKCSHDFLKVLKNYQNEDGGFGHGIEPDFWLKESSPIATTFAFQYLDYLNENSDDVQEIKKNGLNYFIYSMDKENLRWISVPKTINNFPHAPWWHYNEDDDNEDDWGNPSAEITGYLNNSFEIIDYKILNQLNDKAIKNLIYKTEIEMHELSCYIRMYENFQDELKALLYPKLKVLIKNTLKYTEEGWKTYSAVPSMFIFNKNSDFADDFSSVINDYLNYLIKSQNNNGSWTPIWQWGWDETNWNISKKIWSGLLTVKNLFYLKDFGRI</sequence>
<dbReference type="InterPro" id="IPR008930">
    <property type="entry name" value="Terpenoid_cyclase/PrenylTrfase"/>
</dbReference>
<protein>
    <recommendedName>
        <fullName evidence="3">Prenyltransferase/squalene oxidase-like repeat protein</fullName>
    </recommendedName>
</protein>
<reference evidence="1 2" key="1">
    <citation type="submission" date="2018-05" db="EMBL/GenBank/DDBJ databases">
        <title>Genomic Encyclopedia of Type Strains, Phase IV (KMG-IV): sequencing the most valuable type-strain genomes for metagenomic binning, comparative biology and taxonomic classification.</title>
        <authorList>
            <person name="Goeker M."/>
        </authorList>
    </citation>
    <scope>NUCLEOTIDE SEQUENCE [LARGE SCALE GENOMIC DNA]</scope>
    <source>
        <strain evidence="1 2">DSM 24906</strain>
    </source>
</reference>
<dbReference type="AlphaFoldDB" id="A0AA45C7S5"/>
<evidence type="ECO:0000313" key="1">
    <source>
        <dbReference type="EMBL" id="PWJ95595.1"/>
    </source>
</evidence>
<name>A0AA45C7S5_9BACT</name>
<gene>
    <name evidence="1" type="ORF">C7380_1049</name>
</gene>
<dbReference type="EMBL" id="QGGI01000004">
    <property type="protein sequence ID" value="PWJ95595.1"/>
    <property type="molecule type" value="Genomic_DNA"/>
</dbReference>
<keyword evidence="2" id="KW-1185">Reference proteome</keyword>